<dbReference type="Gene3D" id="1.10.630.10">
    <property type="entry name" value="Cytochrome P450"/>
    <property type="match status" value="1"/>
</dbReference>
<dbReference type="EMBL" id="KZ824499">
    <property type="protein sequence ID" value="RAK95226.1"/>
    <property type="molecule type" value="Genomic_DNA"/>
</dbReference>
<dbReference type="AlphaFoldDB" id="A0A395GJ42"/>
<feature type="binding site" description="axial binding residue" evidence="6">
    <location>
        <position position="426"/>
    </location>
    <ligand>
        <name>heme</name>
        <dbReference type="ChEBI" id="CHEBI:30413"/>
    </ligand>
    <ligandPart>
        <name>Fe</name>
        <dbReference type="ChEBI" id="CHEBI:18248"/>
    </ligandPart>
</feature>
<comment type="similarity">
    <text evidence="2">Belongs to the cytochrome P450 family.</text>
</comment>
<dbReference type="STRING" id="1448316.A0A395GJ42"/>
<evidence type="ECO:0000313" key="9">
    <source>
        <dbReference type="Proteomes" id="UP000249402"/>
    </source>
</evidence>
<dbReference type="OrthoDB" id="3366823at2759"/>
<proteinExistence type="inferred from homology"/>
<accession>A0A395GJ42</accession>
<feature type="signal peptide" evidence="7">
    <location>
        <begin position="1"/>
        <end position="25"/>
    </location>
</feature>
<dbReference type="GO" id="GO:0020037">
    <property type="term" value="F:heme binding"/>
    <property type="evidence" value="ECO:0007669"/>
    <property type="project" value="InterPro"/>
</dbReference>
<dbReference type="PANTHER" id="PTHR47582">
    <property type="entry name" value="P450, PUTATIVE (EUROFUNG)-RELATED"/>
    <property type="match status" value="1"/>
</dbReference>
<dbReference type="Pfam" id="PF00067">
    <property type="entry name" value="p450"/>
    <property type="match status" value="1"/>
</dbReference>
<dbReference type="GO" id="GO:0005506">
    <property type="term" value="F:iron ion binding"/>
    <property type="evidence" value="ECO:0007669"/>
    <property type="project" value="InterPro"/>
</dbReference>
<dbReference type="RefSeq" id="XP_025569554.1">
    <property type="nucleotide sequence ID" value="XM_025716387.1"/>
</dbReference>
<evidence type="ECO:0000256" key="7">
    <source>
        <dbReference type="SAM" id="SignalP"/>
    </source>
</evidence>
<organism evidence="8 9">
    <name type="scientific">Aspergillus ibericus CBS 121593</name>
    <dbReference type="NCBI Taxonomy" id="1448316"/>
    <lineage>
        <taxon>Eukaryota</taxon>
        <taxon>Fungi</taxon>
        <taxon>Dikarya</taxon>
        <taxon>Ascomycota</taxon>
        <taxon>Pezizomycotina</taxon>
        <taxon>Eurotiomycetes</taxon>
        <taxon>Eurotiomycetidae</taxon>
        <taxon>Eurotiales</taxon>
        <taxon>Aspergillaceae</taxon>
        <taxon>Aspergillus</taxon>
        <taxon>Aspergillus subgen. Circumdati</taxon>
    </lineage>
</organism>
<evidence type="ECO:0000256" key="2">
    <source>
        <dbReference type="ARBA" id="ARBA00010617"/>
    </source>
</evidence>
<dbReference type="InterPro" id="IPR002403">
    <property type="entry name" value="Cyt_P450_E_grp-IV"/>
</dbReference>
<dbReference type="InterPro" id="IPR001128">
    <property type="entry name" value="Cyt_P450"/>
</dbReference>
<dbReference type="GO" id="GO:0004497">
    <property type="term" value="F:monooxygenase activity"/>
    <property type="evidence" value="ECO:0007669"/>
    <property type="project" value="InterPro"/>
</dbReference>
<dbReference type="GeneID" id="37221252"/>
<keyword evidence="9" id="KW-1185">Reference proteome</keyword>
<keyword evidence="6" id="KW-0349">Heme</keyword>
<dbReference type="PRINTS" id="PR00465">
    <property type="entry name" value="EP450IV"/>
</dbReference>
<dbReference type="PANTHER" id="PTHR47582:SF1">
    <property type="entry name" value="P450, PUTATIVE (EUROFUNG)-RELATED"/>
    <property type="match status" value="1"/>
</dbReference>
<evidence type="ECO:0000256" key="3">
    <source>
        <dbReference type="ARBA" id="ARBA00022723"/>
    </source>
</evidence>
<evidence type="ECO:0000256" key="1">
    <source>
        <dbReference type="ARBA" id="ARBA00001971"/>
    </source>
</evidence>
<sequence>MLDVSRLLLLGLVAGLLYVLHRRQSRDPREPPLVSSRIPLIGHLVGLLWHGLPYFDMVTAKHPHPICTLDLVFSKSYLVTSPPLVQAVQRNRKSLSFDPFVSMTLERMAGIRGPVLEQFREKESGGQGLGHDVVHAMQPTLSGRGLDVMNERMAQMLRPRLDELVRLPTIDLFDWCRRVITAASTDASYGPLNPYQDPRVEDAFWDFESHMSPLLANFLPWLTARTAWKGREAAVAALVKYYELGGHEEGSELTYVRWKTMHDAGVPTEDIARQEVSMAIGLLSNSVPATFWVLYDLYSRPDLLAEIRAEVREHAMRVDADQRHIVDISALRDQCPLLLSTFQEILRTRSVSAPTRFVLQDVLLADQYLLKAGGVLNMPAASVGRTTETWGSTADEFDPRRFIKSENKNPRRTGGFMTFGVSPVICPGRHFACSEILALAVMMVLRVDVTPVDGVWRVPPMNAQAITSSMRPPKEGIAVRVTPCQDSEGVEWDFEVKAGTGAFNLMVG</sequence>
<dbReference type="InterPro" id="IPR036396">
    <property type="entry name" value="Cyt_P450_sf"/>
</dbReference>
<feature type="chain" id="PRO_5017309154" evidence="7">
    <location>
        <begin position="26"/>
        <end position="508"/>
    </location>
</feature>
<protein>
    <submittedName>
        <fullName evidence="8">Cytochrome P450</fullName>
    </submittedName>
</protein>
<dbReference type="InterPro" id="IPR053007">
    <property type="entry name" value="CYP450_monoxygenase_sec-met"/>
</dbReference>
<dbReference type="CDD" id="cd11040">
    <property type="entry name" value="CYP7_CYP8-like"/>
    <property type="match status" value="1"/>
</dbReference>
<keyword evidence="4" id="KW-0560">Oxidoreductase</keyword>
<keyword evidence="7" id="KW-0732">Signal</keyword>
<keyword evidence="3 6" id="KW-0479">Metal-binding</keyword>
<gene>
    <name evidence="8" type="ORF">BO80DRAFT_369331</name>
</gene>
<comment type="cofactor">
    <cofactor evidence="1 6">
        <name>heme</name>
        <dbReference type="ChEBI" id="CHEBI:30413"/>
    </cofactor>
</comment>
<name>A0A395GJ42_9EURO</name>
<evidence type="ECO:0000313" key="8">
    <source>
        <dbReference type="EMBL" id="RAK95226.1"/>
    </source>
</evidence>
<dbReference type="Proteomes" id="UP000249402">
    <property type="component" value="Unassembled WGS sequence"/>
</dbReference>
<dbReference type="SUPFAM" id="SSF48264">
    <property type="entry name" value="Cytochrome P450"/>
    <property type="match status" value="1"/>
</dbReference>
<dbReference type="VEuPathDB" id="FungiDB:BO80DRAFT_369331"/>
<evidence type="ECO:0000256" key="6">
    <source>
        <dbReference type="PIRSR" id="PIRSR602403-1"/>
    </source>
</evidence>
<evidence type="ECO:0000256" key="4">
    <source>
        <dbReference type="ARBA" id="ARBA00023002"/>
    </source>
</evidence>
<evidence type="ECO:0000256" key="5">
    <source>
        <dbReference type="ARBA" id="ARBA00023004"/>
    </source>
</evidence>
<reference evidence="8 9" key="1">
    <citation type="submission" date="2018-02" db="EMBL/GenBank/DDBJ databases">
        <title>The genomes of Aspergillus section Nigri reveals drivers in fungal speciation.</title>
        <authorList>
            <consortium name="DOE Joint Genome Institute"/>
            <person name="Vesth T.C."/>
            <person name="Nybo J."/>
            <person name="Theobald S."/>
            <person name="Brandl J."/>
            <person name="Frisvad J.C."/>
            <person name="Nielsen K.F."/>
            <person name="Lyhne E.K."/>
            <person name="Kogle M.E."/>
            <person name="Kuo A."/>
            <person name="Riley R."/>
            <person name="Clum A."/>
            <person name="Nolan M."/>
            <person name="Lipzen A."/>
            <person name="Salamov A."/>
            <person name="Henrissat B."/>
            <person name="Wiebenga A."/>
            <person name="De vries R.P."/>
            <person name="Grigoriev I.V."/>
            <person name="Mortensen U.H."/>
            <person name="Andersen M.R."/>
            <person name="Baker S.E."/>
        </authorList>
    </citation>
    <scope>NUCLEOTIDE SEQUENCE [LARGE SCALE GENOMIC DNA]</scope>
    <source>
        <strain evidence="8 9">CBS 121593</strain>
    </source>
</reference>
<keyword evidence="5 6" id="KW-0408">Iron</keyword>
<dbReference type="GO" id="GO:0016705">
    <property type="term" value="F:oxidoreductase activity, acting on paired donors, with incorporation or reduction of molecular oxygen"/>
    <property type="evidence" value="ECO:0007669"/>
    <property type="project" value="InterPro"/>
</dbReference>